<dbReference type="Pfam" id="PF00762">
    <property type="entry name" value="Ferrochelatase"/>
    <property type="match status" value="1"/>
</dbReference>
<evidence type="ECO:0000256" key="6">
    <source>
        <dbReference type="HAMAP-Rule" id="MF_00323"/>
    </source>
</evidence>
<dbReference type="AlphaFoldDB" id="A0A326U5H4"/>
<evidence type="ECO:0000256" key="2">
    <source>
        <dbReference type="ARBA" id="ARBA00023133"/>
    </source>
</evidence>
<keyword evidence="2 6" id="KW-0350">Heme biosynthesis</keyword>
<protein>
    <recommendedName>
        <fullName evidence="6 7">Ferrochelatase</fullName>
        <ecNumber evidence="6 7">4.98.1.1</ecNumber>
    </recommendedName>
    <alternativeName>
        <fullName evidence="6">Heme synthase</fullName>
    </alternativeName>
    <alternativeName>
        <fullName evidence="6">Protoheme ferro-lyase</fullName>
    </alternativeName>
</protein>
<dbReference type="NCBIfam" id="TIGR00109">
    <property type="entry name" value="hemH"/>
    <property type="match status" value="1"/>
</dbReference>
<dbReference type="HAMAP" id="MF_00323">
    <property type="entry name" value="Ferrochelatase"/>
    <property type="match status" value="1"/>
</dbReference>
<keyword evidence="6" id="KW-0479">Metal-binding</keyword>
<dbReference type="RefSeq" id="WP_111325943.1">
    <property type="nucleotide sequence ID" value="NZ_BIFX01000001.1"/>
</dbReference>
<comment type="catalytic activity">
    <reaction evidence="6 7">
        <text>heme b + 2 H(+) = protoporphyrin IX + Fe(2+)</text>
        <dbReference type="Rhea" id="RHEA:22584"/>
        <dbReference type="ChEBI" id="CHEBI:15378"/>
        <dbReference type="ChEBI" id="CHEBI:29033"/>
        <dbReference type="ChEBI" id="CHEBI:57306"/>
        <dbReference type="ChEBI" id="CHEBI:60344"/>
        <dbReference type="EC" id="4.98.1.1"/>
    </reaction>
</comment>
<organism evidence="8 9">
    <name type="scientific">Thermosporothrix hazakensis</name>
    <dbReference type="NCBI Taxonomy" id="644383"/>
    <lineage>
        <taxon>Bacteria</taxon>
        <taxon>Bacillati</taxon>
        <taxon>Chloroflexota</taxon>
        <taxon>Ktedonobacteria</taxon>
        <taxon>Ktedonobacterales</taxon>
        <taxon>Thermosporotrichaceae</taxon>
        <taxon>Thermosporothrix</taxon>
    </lineage>
</organism>
<sequence>MKQRKQIGVLVMAYGTASSPEHIEAYYTHIRHGRPPTPELLADLQRRYAAIGGISPLFERTQAQVAGLSAALERLAPGRYRVALGMKHAPPFLEDGVAELAASGVQQVIGLVLAPHYSALSIGEYEERVRAAAPFEFTMIHQWHLAPGYVRFLADEVLSQRAQLASEAGIEPEAVEIFFTAHSLPARVRAMGDPYEQQLRETAEAVAQVAGLKRWSLAWQSAGRTSEAWLGPDLLQRLDELKGVRGVLVCPAGFVSDHLEVLYDLDIEAKAYAEERGMLLRRTRMPNDDPAFLEMLAEVVHEQGGTL</sequence>
<evidence type="ECO:0000256" key="4">
    <source>
        <dbReference type="ARBA" id="ARBA00023244"/>
    </source>
</evidence>
<feature type="binding site" evidence="6">
    <location>
        <position position="260"/>
    </location>
    <ligand>
        <name>Fe(2+)</name>
        <dbReference type="ChEBI" id="CHEBI:29033"/>
    </ligand>
</feature>
<comment type="function">
    <text evidence="6 7">Catalyzes the ferrous insertion into protoporphyrin IX.</text>
</comment>
<keyword evidence="9" id="KW-1185">Reference proteome</keyword>
<evidence type="ECO:0000256" key="3">
    <source>
        <dbReference type="ARBA" id="ARBA00023239"/>
    </source>
</evidence>
<keyword evidence="3 6" id="KW-0456">Lyase</keyword>
<accession>A0A326U5H4</accession>
<evidence type="ECO:0000256" key="7">
    <source>
        <dbReference type="RuleBase" id="RU000607"/>
    </source>
</evidence>
<dbReference type="GO" id="GO:0046872">
    <property type="term" value="F:metal ion binding"/>
    <property type="evidence" value="ECO:0007669"/>
    <property type="project" value="UniProtKB-KW"/>
</dbReference>
<comment type="catalytic activity">
    <reaction evidence="5">
        <text>Fe-coproporphyrin III + 2 H(+) = coproporphyrin III + Fe(2+)</text>
        <dbReference type="Rhea" id="RHEA:49572"/>
        <dbReference type="ChEBI" id="CHEBI:15378"/>
        <dbReference type="ChEBI" id="CHEBI:29033"/>
        <dbReference type="ChEBI" id="CHEBI:68438"/>
        <dbReference type="ChEBI" id="CHEBI:131725"/>
        <dbReference type="EC" id="4.99.1.9"/>
    </reaction>
    <physiologicalReaction direction="right-to-left" evidence="5">
        <dbReference type="Rhea" id="RHEA:49574"/>
    </physiologicalReaction>
</comment>
<comment type="pathway">
    <text evidence="6 7">Porphyrin-containing compound metabolism; protoheme biosynthesis; protoheme from protoporphyrin-IX: step 1/1.</text>
</comment>
<reference evidence="8 9" key="1">
    <citation type="submission" date="2018-06" db="EMBL/GenBank/DDBJ databases">
        <title>Genomic Encyclopedia of Archaeal and Bacterial Type Strains, Phase II (KMG-II): from individual species to whole genera.</title>
        <authorList>
            <person name="Goeker M."/>
        </authorList>
    </citation>
    <scope>NUCLEOTIDE SEQUENCE [LARGE SCALE GENOMIC DNA]</scope>
    <source>
        <strain evidence="8 9">ATCC BAA-1881</strain>
    </source>
</reference>
<gene>
    <name evidence="6" type="primary">hemH</name>
    <name evidence="8" type="ORF">EI42_05703</name>
</gene>
<dbReference type="EC" id="4.98.1.1" evidence="6 7"/>
<dbReference type="CDD" id="cd03411">
    <property type="entry name" value="Ferrochelatase_N"/>
    <property type="match status" value="1"/>
</dbReference>
<dbReference type="Proteomes" id="UP000248806">
    <property type="component" value="Unassembled WGS sequence"/>
</dbReference>
<dbReference type="PANTHER" id="PTHR11108:SF1">
    <property type="entry name" value="FERROCHELATASE, MITOCHONDRIAL"/>
    <property type="match status" value="1"/>
</dbReference>
<evidence type="ECO:0000313" key="9">
    <source>
        <dbReference type="Proteomes" id="UP000248806"/>
    </source>
</evidence>
<dbReference type="CDD" id="cd00419">
    <property type="entry name" value="Ferrochelatase_C"/>
    <property type="match status" value="1"/>
</dbReference>
<dbReference type="OrthoDB" id="9776380at2"/>
<dbReference type="InterPro" id="IPR033659">
    <property type="entry name" value="Ferrochelatase_N"/>
</dbReference>
<evidence type="ECO:0000256" key="5">
    <source>
        <dbReference type="ARBA" id="ARBA00024536"/>
    </source>
</evidence>
<keyword evidence="1 6" id="KW-0408">Iron</keyword>
<name>A0A326U5H4_THEHA</name>
<keyword evidence="4 6" id="KW-0627">Porphyrin biosynthesis</keyword>
<feature type="binding site" evidence="6">
    <location>
        <position position="182"/>
    </location>
    <ligand>
        <name>Fe(2+)</name>
        <dbReference type="ChEBI" id="CHEBI:29033"/>
    </ligand>
</feature>
<comment type="caution">
    <text evidence="8">The sequence shown here is derived from an EMBL/GenBank/DDBJ whole genome shotgun (WGS) entry which is preliminary data.</text>
</comment>
<dbReference type="GO" id="GO:0005737">
    <property type="term" value="C:cytoplasm"/>
    <property type="evidence" value="ECO:0007669"/>
    <property type="project" value="UniProtKB-SubCell"/>
</dbReference>
<dbReference type="PANTHER" id="PTHR11108">
    <property type="entry name" value="FERROCHELATASE"/>
    <property type="match status" value="1"/>
</dbReference>
<proteinExistence type="inferred from homology"/>
<dbReference type="UniPathway" id="UPA00252">
    <property type="reaction ID" value="UER00325"/>
</dbReference>
<keyword evidence="6 7" id="KW-0963">Cytoplasm</keyword>
<dbReference type="EMBL" id="QKUF01000037">
    <property type="protein sequence ID" value="PZW21048.1"/>
    <property type="molecule type" value="Genomic_DNA"/>
</dbReference>
<dbReference type="InterPro" id="IPR001015">
    <property type="entry name" value="Ferrochelatase"/>
</dbReference>
<dbReference type="GO" id="GO:0006783">
    <property type="term" value="P:heme biosynthetic process"/>
    <property type="evidence" value="ECO:0007669"/>
    <property type="project" value="UniProtKB-UniRule"/>
</dbReference>
<dbReference type="GO" id="GO:0004325">
    <property type="term" value="F:ferrochelatase activity"/>
    <property type="evidence" value="ECO:0007669"/>
    <property type="project" value="UniProtKB-UniRule"/>
</dbReference>
<comment type="subcellular location">
    <subcellularLocation>
        <location evidence="6 7">Cytoplasm</location>
    </subcellularLocation>
</comment>
<evidence type="ECO:0000313" key="8">
    <source>
        <dbReference type="EMBL" id="PZW21048.1"/>
    </source>
</evidence>
<dbReference type="SUPFAM" id="SSF53800">
    <property type="entry name" value="Chelatase"/>
    <property type="match status" value="1"/>
</dbReference>
<dbReference type="PROSITE" id="PS00534">
    <property type="entry name" value="FERROCHELATASE"/>
    <property type="match status" value="1"/>
</dbReference>
<comment type="similarity">
    <text evidence="6 7">Belongs to the ferrochelatase family.</text>
</comment>
<evidence type="ECO:0000256" key="1">
    <source>
        <dbReference type="ARBA" id="ARBA00023004"/>
    </source>
</evidence>
<dbReference type="InterPro" id="IPR019772">
    <property type="entry name" value="Ferrochelatase_AS"/>
</dbReference>
<dbReference type="InterPro" id="IPR033644">
    <property type="entry name" value="Ferrochelatase_C"/>
</dbReference>
<dbReference type="Gene3D" id="3.40.50.1400">
    <property type="match status" value="2"/>
</dbReference>